<proteinExistence type="inferred from homology"/>
<dbReference type="OrthoDB" id="6187633at2"/>
<evidence type="ECO:0000259" key="5">
    <source>
        <dbReference type="Pfam" id="PF00171"/>
    </source>
</evidence>
<accession>A0A1K2HIY0</accession>
<comment type="similarity">
    <text evidence="1 4">Belongs to the aldehyde dehydrogenase family.</text>
</comment>
<gene>
    <name evidence="6" type="ORF">SAMN02745887_02087</name>
</gene>
<dbReference type="STRING" id="1121279.SAMN02745887_02087"/>
<dbReference type="Gene3D" id="3.40.605.10">
    <property type="entry name" value="Aldehyde Dehydrogenase, Chain A, domain 1"/>
    <property type="match status" value="1"/>
</dbReference>
<dbReference type="Pfam" id="PF00171">
    <property type="entry name" value="Aldedh"/>
    <property type="match status" value="1"/>
</dbReference>
<dbReference type="InterPro" id="IPR029510">
    <property type="entry name" value="Ald_DH_CS_GLU"/>
</dbReference>
<dbReference type="GO" id="GO:0016620">
    <property type="term" value="F:oxidoreductase activity, acting on the aldehyde or oxo group of donors, NAD or NADP as acceptor"/>
    <property type="evidence" value="ECO:0007669"/>
    <property type="project" value="InterPro"/>
</dbReference>
<evidence type="ECO:0000256" key="3">
    <source>
        <dbReference type="PROSITE-ProRule" id="PRU10007"/>
    </source>
</evidence>
<dbReference type="SUPFAM" id="SSF53720">
    <property type="entry name" value="ALDH-like"/>
    <property type="match status" value="1"/>
</dbReference>
<dbReference type="CDD" id="cd07138">
    <property type="entry name" value="ALDH_CddD_SSP0762"/>
    <property type="match status" value="1"/>
</dbReference>
<sequence length="471" mass="50767">MQRFDKLFINGAWVAPHGSGYTTVVNPATEEAFAEVCNADLDDVNAAFAAARAAFPAWSQTTAAERAEWIRKLHAALEKRKDQLALAITQSMGCPLEIAKIIQVNCVKAFEKFAERAYEMEKEVRAGSSLIVREPVGVCAFITPWNYPLYQLIGKVAPALATGCTMVLKPSSVTPLQDLIFAEAVEEIGLPKGVFNLITGRGGVLGDAMVTHPEADMVSFTGSTATGKRIQRLAADSIKRVCLELGGKSAFIITADAPLEKALTSGIKDVMINSGQTCIATTRILVPASQYEEAAAIAKRVTESLKVGDPMDKDSFVGPMSSMGQRDTVLAYIQKGLDEGAKLLTGGLARPAGLDKGAYVQPTIFRDVHNKMTIAQEEIFGPVICLIPYRDVAEAIEIANDSIYGLSGAVWAGTQEEAIRIARQIRTGGVYINGGDFNYDAPLGGYKQSGNGREWGDFGIHEFYEIKSMQL</sequence>
<dbReference type="RefSeq" id="WP_072428590.1">
    <property type="nucleotide sequence ID" value="NZ_FPKR01000007.1"/>
</dbReference>
<dbReference type="InterPro" id="IPR016161">
    <property type="entry name" value="Ald_DH/histidinol_DH"/>
</dbReference>
<dbReference type="Gene3D" id="3.40.309.10">
    <property type="entry name" value="Aldehyde Dehydrogenase, Chain A, domain 2"/>
    <property type="match status" value="1"/>
</dbReference>
<dbReference type="Proteomes" id="UP000186513">
    <property type="component" value="Unassembled WGS sequence"/>
</dbReference>
<evidence type="ECO:0000256" key="4">
    <source>
        <dbReference type="RuleBase" id="RU003345"/>
    </source>
</evidence>
<dbReference type="InterPro" id="IPR016163">
    <property type="entry name" value="Ald_DH_C"/>
</dbReference>
<dbReference type="InterPro" id="IPR015590">
    <property type="entry name" value="Aldehyde_DH_dom"/>
</dbReference>
<feature type="active site" evidence="3">
    <location>
        <position position="244"/>
    </location>
</feature>
<evidence type="ECO:0000256" key="1">
    <source>
        <dbReference type="ARBA" id="ARBA00009986"/>
    </source>
</evidence>
<feature type="domain" description="Aldehyde dehydrogenase" evidence="5">
    <location>
        <begin position="13"/>
        <end position="468"/>
    </location>
</feature>
<evidence type="ECO:0000313" key="7">
    <source>
        <dbReference type="Proteomes" id="UP000186513"/>
    </source>
</evidence>
<dbReference type="AlphaFoldDB" id="A0A1K2HIY0"/>
<keyword evidence="2 4" id="KW-0560">Oxidoreductase</keyword>
<keyword evidence="7" id="KW-1185">Reference proteome</keyword>
<dbReference type="PANTHER" id="PTHR42804">
    <property type="entry name" value="ALDEHYDE DEHYDROGENASE"/>
    <property type="match status" value="1"/>
</dbReference>
<dbReference type="PANTHER" id="PTHR42804:SF1">
    <property type="entry name" value="ALDEHYDE DEHYDROGENASE-RELATED"/>
    <property type="match status" value="1"/>
</dbReference>
<dbReference type="PROSITE" id="PS00687">
    <property type="entry name" value="ALDEHYDE_DEHYDR_GLU"/>
    <property type="match status" value="1"/>
</dbReference>
<dbReference type="InterPro" id="IPR016162">
    <property type="entry name" value="Ald_DH_N"/>
</dbReference>
<dbReference type="EMBL" id="FPKR01000007">
    <property type="protein sequence ID" value="SFZ76719.1"/>
    <property type="molecule type" value="Genomic_DNA"/>
</dbReference>
<protein>
    <submittedName>
        <fullName evidence="6">Aldehyde dehydrogenase (NAD+)</fullName>
    </submittedName>
</protein>
<name>A0A1K2HIY0_9NEIS</name>
<evidence type="ECO:0000313" key="6">
    <source>
        <dbReference type="EMBL" id="SFZ76719.1"/>
    </source>
</evidence>
<organism evidence="6 7">
    <name type="scientific">Chitinimonas taiwanensis DSM 18899</name>
    <dbReference type="NCBI Taxonomy" id="1121279"/>
    <lineage>
        <taxon>Bacteria</taxon>
        <taxon>Pseudomonadati</taxon>
        <taxon>Pseudomonadota</taxon>
        <taxon>Betaproteobacteria</taxon>
        <taxon>Neisseriales</taxon>
        <taxon>Chitinibacteraceae</taxon>
        <taxon>Chitinimonas</taxon>
    </lineage>
</organism>
<dbReference type="FunFam" id="3.40.605.10:FF:000007">
    <property type="entry name" value="NAD/NADP-dependent betaine aldehyde dehydrogenase"/>
    <property type="match status" value="1"/>
</dbReference>
<dbReference type="FunFam" id="3.40.309.10:FF:000009">
    <property type="entry name" value="Aldehyde dehydrogenase A"/>
    <property type="match status" value="1"/>
</dbReference>
<evidence type="ECO:0000256" key="2">
    <source>
        <dbReference type="ARBA" id="ARBA00023002"/>
    </source>
</evidence>
<reference evidence="6 7" key="1">
    <citation type="submission" date="2016-11" db="EMBL/GenBank/DDBJ databases">
        <authorList>
            <person name="Jaros S."/>
            <person name="Januszkiewicz K."/>
            <person name="Wedrychowicz H."/>
        </authorList>
    </citation>
    <scope>NUCLEOTIDE SEQUENCE [LARGE SCALE GENOMIC DNA]</scope>
    <source>
        <strain evidence="6 7">DSM 18899</strain>
    </source>
</reference>